<evidence type="ECO:0000313" key="2">
    <source>
        <dbReference type="Proteomes" id="UP000510897"/>
    </source>
</evidence>
<protein>
    <recommendedName>
        <fullName evidence="3">Tail fiber protein</fullName>
    </recommendedName>
</protein>
<organism evidence="1 2">
    <name type="scientific">Synechococcus phage S-CAM7</name>
    <dbReference type="NCBI Taxonomy" id="1883368"/>
    <lineage>
        <taxon>Viruses</taxon>
        <taxon>Duplodnaviria</taxon>
        <taxon>Heunggongvirae</taxon>
        <taxon>Uroviricota</taxon>
        <taxon>Caudoviricetes</taxon>
        <taxon>Pantevenvirales</taxon>
        <taxon>Kyanoviridae</taxon>
        <taxon>Mazuvirus</taxon>
        <taxon>Mazuvirus scam7</taxon>
    </lineage>
</organism>
<reference evidence="1 2" key="2">
    <citation type="submission" date="2020-07" db="EMBL/GenBank/DDBJ databases">
        <title>Signatures of coevolution in a cyanophage population.</title>
        <authorList>
            <person name="Abebe J."/>
        </authorList>
    </citation>
    <scope>NUCLEOTIDE SEQUENCE [LARGE SCALE GENOMIC DNA]</scope>
    <source>
        <strain evidence="1">0809CC03</strain>
    </source>
</reference>
<name>A0A7D5KUI7_9CAUD</name>
<evidence type="ECO:0000313" key="1">
    <source>
        <dbReference type="EMBL" id="QLF86171.1"/>
    </source>
</evidence>
<dbReference type="Proteomes" id="UP000510897">
    <property type="component" value="Segment"/>
</dbReference>
<dbReference type="EMBL" id="MT586120">
    <property type="protein sequence ID" value="QLF86171.1"/>
    <property type="molecule type" value="Genomic_DNA"/>
</dbReference>
<evidence type="ECO:0008006" key="3">
    <source>
        <dbReference type="Google" id="ProtNLM"/>
    </source>
</evidence>
<gene>
    <name evidence="1" type="ORF">CC030809_00115</name>
</gene>
<proteinExistence type="predicted"/>
<accession>A0A7D5KUI7</accession>
<reference evidence="1 2" key="1">
    <citation type="submission" date="2020-06" db="EMBL/GenBank/DDBJ databases">
        <authorList>
            <person name="Puxty R.J."/>
            <person name="Weihe C."/>
            <person name="Marston M.F."/>
            <person name="Martiny J.B.H."/>
        </authorList>
    </citation>
    <scope>NUCLEOTIDE SEQUENCE [LARGE SCALE GENOMIC DNA]</scope>
    <source>
        <strain evidence="1">0809CC03</strain>
    </source>
</reference>
<sequence>MAVNISGNGAIEGITSFNGGGLTFRNILYNGWVNTSNEINQRGKTISEVSDGDYWADRWQRVSSTTMTQKVEEGNYIPNRTYTLSGNNVTTVQVTSPASGTWDWGTVPSNASLVQLELGDTPSAFEYRPKGLELGLCQRYYQNLNVRMLLDQVNYLFSSRNSYVNPMRTAPSVGFTGKLKWDDLITGQLSSTIFDSDNVNVSSKVIRATPFYLYVQLPGVQQNVFKRYQFEEAITLDAEL</sequence>